<evidence type="ECO:0000256" key="1">
    <source>
        <dbReference type="SAM" id="MobiDB-lite"/>
    </source>
</evidence>
<feature type="compositionally biased region" description="Low complexity" evidence="1">
    <location>
        <begin position="381"/>
        <end position="398"/>
    </location>
</feature>
<dbReference type="PANTHER" id="PTHR33673">
    <property type="entry name" value="SUPPRESSOR SRP40-LIKE PROTEIN"/>
    <property type="match status" value="1"/>
</dbReference>
<feature type="region of interest" description="Disordered" evidence="1">
    <location>
        <begin position="381"/>
        <end position="416"/>
    </location>
</feature>
<feature type="region of interest" description="Disordered" evidence="1">
    <location>
        <begin position="145"/>
        <end position="208"/>
    </location>
</feature>
<sequence length="430" mass="47519">MAEQEVEKPLNSSSESENGGILEKTPPLQDQKIDENIQEDSGKDLKKACTPDRLKLPKAFKFPERYRSPTDSMMSPVTKGLLARNRKAGGSLLPPSINQTKIHELRVQDKMALTTLQNNLVKTDDPDIFSLPSIFPSSTSLSKNRVEAMGNESRMKSTDIQVQPLSRHESSASSSSSSSYSQNLEKPQLNQSSTPTEQTPGNGMDAQQTPAVYVPDRIPLSIFSSKPATPTDWSNASNESLFSIHVGNNSFSTDQFLTLYKSGELTKLDEQIIAQGGVLPSLKELDDMAEREDENIGKKEMPTTGIRTKQFAQDNGYKYGSGNQTHEPKFPAEAHNSPTSSVSGRSDESTLSFAFPVLNGTDGGRLSSVNSYQNNRGFKIQSVKQQQQQVQEQEQGPKQYDEEVKPKAQGTPQNASGRSWFAWFHCCRYP</sequence>
<feature type="compositionally biased region" description="Polar residues" evidence="1">
    <location>
        <begin position="336"/>
        <end position="347"/>
    </location>
</feature>
<reference evidence="2 3" key="1">
    <citation type="journal article" date="2021" name="bioRxiv">
        <title>The Gossypium anomalum genome as a resource for cotton improvement and evolutionary analysis of hybrid incompatibility.</title>
        <authorList>
            <person name="Grover C.E."/>
            <person name="Yuan D."/>
            <person name="Arick M.A."/>
            <person name="Miller E.R."/>
            <person name="Hu G."/>
            <person name="Peterson D.G."/>
            <person name="Wendel J.F."/>
            <person name="Udall J.A."/>
        </authorList>
    </citation>
    <scope>NUCLEOTIDE SEQUENCE [LARGE SCALE GENOMIC DNA]</scope>
    <source>
        <strain evidence="2">JFW-Udall</strain>
        <tissue evidence="2">Leaf</tissue>
    </source>
</reference>
<dbReference type="PANTHER" id="PTHR33673:SF36">
    <property type="entry name" value="MYB-LIKE PROTEIN Q"/>
    <property type="match status" value="1"/>
</dbReference>
<accession>A0A8J5Y8J0</accession>
<evidence type="ECO:0000313" key="3">
    <source>
        <dbReference type="Proteomes" id="UP000701853"/>
    </source>
</evidence>
<dbReference type="Proteomes" id="UP000701853">
    <property type="component" value="Chromosome 11"/>
</dbReference>
<dbReference type="EMBL" id="JAHUZN010000011">
    <property type="protein sequence ID" value="KAG8477302.1"/>
    <property type="molecule type" value="Genomic_DNA"/>
</dbReference>
<dbReference type="OrthoDB" id="676141at2759"/>
<feature type="compositionally biased region" description="Basic and acidic residues" evidence="1">
    <location>
        <begin position="31"/>
        <end position="48"/>
    </location>
</feature>
<proteinExistence type="predicted"/>
<organism evidence="2 3">
    <name type="scientific">Gossypium anomalum</name>
    <dbReference type="NCBI Taxonomy" id="47600"/>
    <lineage>
        <taxon>Eukaryota</taxon>
        <taxon>Viridiplantae</taxon>
        <taxon>Streptophyta</taxon>
        <taxon>Embryophyta</taxon>
        <taxon>Tracheophyta</taxon>
        <taxon>Spermatophyta</taxon>
        <taxon>Magnoliopsida</taxon>
        <taxon>eudicotyledons</taxon>
        <taxon>Gunneridae</taxon>
        <taxon>Pentapetalae</taxon>
        <taxon>rosids</taxon>
        <taxon>malvids</taxon>
        <taxon>Malvales</taxon>
        <taxon>Malvaceae</taxon>
        <taxon>Malvoideae</taxon>
        <taxon>Gossypium</taxon>
    </lineage>
</organism>
<gene>
    <name evidence="2" type="ORF">CXB51_030778</name>
</gene>
<keyword evidence="3" id="KW-1185">Reference proteome</keyword>
<name>A0A8J5Y8J0_9ROSI</name>
<protein>
    <submittedName>
        <fullName evidence="2">Uncharacterized protein</fullName>
    </submittedName>
</protein>
<feature type="region of interest" description="Disordered" evidence="1">
    <location>
        <begin position="1"/>
        <end position="48"/>
    </location>
</feature>
<comment type="caution">
    <text evidence="2">The sequence shown here is derived from an EMBL/GenBank/DDBJ whole genome shotgun (WGS) entry which is preliminary data.</text>
</comment>
<evidence type="ECO:0000313" key="2">
    <source>
        <dbReference type="EMBL" id="KAG8477302.1"/>
    </source>
</evidence>
<dbReference type="AlphaFoldDB" id="A0A8J5Y8J0"/>
<feature type="compositionally biased region" description="Low complexity" evidence="1">
    <location>
        <begin position="171"/>
        <end position="181"/>
    </location>
</feature>
<feature type="compositionally biased region" description="Polar residues" evidence="1">
    <location>
        <begin position="182"/>
        <end position="208"/>
    </location>
</feature>
<feature type="region of interest" description="Disordered" evidence="1">
    <location>
        <begin position="314"/>
        <end position="347"/>
    </location>
</feature>